<evidence type="ECO:0000256" key="1">
    <source>
        <dbReference type="SAM" id="MobiDB-lite"/>
    </source>
</evidence>
<gene>
    <name evidence="2" type="ORF">EDB81DRAFT_768248</name>
</gene>
<dbReference type="EMBL" id="JAGMUV010000037">
    <property type="protein sequence ID" value="KAH7112677.1"/>
    <property type="molecule type" value="Genomic_DNA"/>
</dbReference>
<sequence>MAPTLLYHPGRARTQHATILRDNPSWVSCPYCGTLLADKPSNASSDDGLKGWTSRTYPAEPERPLKRANAPNPALYASNAESPAVSTHRAGATAFSSALREADKARQTSIQNDKSKAERSSTELTQPRKIGISLYLYAGNYCTAQSGGIETLEWFDVMAVHRFPMAVQFSTTLEMDTHQQLMSAIIKRFFSNSGEWAKLAEREWTAIPIDGKPLSLNLNVRFCEATYESTQLWAFLLQTGLLPRSEIRLHLRTGISAEQPERDEKVSTKGKRTVLAQPQGRKRNTSESLASITVKVEKQSTSTAKRIKTEADGPVQKANKKVAIPVKAEASGSTQQDSVKAGMNGPVRGVKIKDGTDKPVRRTSEGCSIDDDCEDPFGDNPLQSDPFEVFKGTRSHAKGSEQAFQETTDLA</sequence>
<feature type="region of interest" description="Disordered" evidence="1">
    <location>
        <begin position="327"/>
        <end position="385"/>
    </location>
</feature>
<reference evidence="2" key="1">
    <citation type="journal article" date="2021" name="Nat. Commun.">
        <title>Genetic determinants of endophytism in the Arabidopsis root mycobiome.</title>
        <authorList>
            <person name="Mesny F."/>
            <person name="Miyauchi S."/>
            <person name="Thiergart T."/>
            <person name="Pickel B."/>
            <person name="Atanasova L."/>
            <person name="Karlsson M."/>
            <person name="Huettel B."/>
            <person name="Barry K.W."/>
            <person name="Haridas S."/>
            <person name="Chen C."/>
            <person name="Bauer D."/>
            <person name="Andreopoulos W."/>
            <person name="Pangilinan J."/>
            <person name="LaButti K."/>
            <person name="Riley R."/>
            <person name="Lipzen A."/>
            <person name="Clum A."/>
            <person name="Drula E."/>
            <person name="Henrissat B."/>
            <person name="Kohler A."/>
            <person name="Grigoriev I.V."/>
            <person name="Martin F.M."/>
            <person name="Hacquard S."/>
        </authorList>
    </citation>
    <scope>NUCLEOTIDE SEQUENCE</scope>
    <source>
        <strain evidence="2">MPI-CAGE-AT-0147</strain>
    </source>
</reference>
<feature type="compositionally biased region" description="Basic and acidic residues" evidence="1">
    <location>
        <begin position="351"/>
        <end position="364"/>
    </location>
</feature>
<evidence type="ECO:0000313" key="2">
    <source>
        <dbReference type="EMBL" id="KAH7112677.1"/>
    </source>
</evidence>
<protein>
    <submittedName>
        <fullName evidence="2">Uncharacterized protein</fullName>
    </submittedName>
</protein>
<accession>A0A9P9D593</accession>
<dbReference type="Proteomes" id="UP000738349">
    <property type="component" value="Unassembled WGS sequence"/>
</dbReference>
<feature type="region of interest" description="Disordered" evidence="1">
    <location>
        <begin position="258"/>
        <end position="287"/>
    </location>
</feature>
<feature type="compositionally biased region" description="Acidic residues" evidence="1">
    <location>
        <begin position="368"/>
        <end position="377"/>
    </location>
</feature>
<evidence type="ECO:0000313" key="3">
    <source>
        <dbReference type="Proteomes" id="UP000738349"/>
    </source>
</evidence>
<organism evidence="2 3">
    <name type="scientific">Dactylonectria macrodidyma</name>
    <dbReference type="NCBI Taxonomy" id="307937"/>
    <lineage>
        <taxon>Eukaryota</taxon>
        <taxon>Fungi</taxon>
        <taxon>Dikarya</taxon>
        <taxon>Ascomycota</taxon>
        <taxon>Pezizomycotina</taxon>
        <taxon>Sordariomycetes</taxon>
        <taxon>Hypocreomycetidae</taxon>
        <taxon>Hypocreales</taxon>
        <taxon>Nectriaceae</taxon>
        <taxon>Dactylonectria</taxon>
    </lineage>
</organism>
<keyword evidence="3" id="KW-1185">Reference proteome</keyword>
<dbReference type="AlphaFoldDB" id="A0A9P9D593"/>
<proteinExistence type="predicted"/>
<feature type="region of interest" description="Disordered" evidence="1">
    <location>
        <begin position="40"/>
        <end position="124"/>
    </location>
</feature>
<name>A0A9P9D593_9HYPO</name>
<comment type="caution">
    <text evidence="2">The sequence shown here is derived from an EMBL/GenBank/DDBJ whole genome shotgun (WGS) entry which is preliminary data.</text>
</comment>